<dbReference type="Proteomes" id="UP001500752">
    <property type="component" value="Unassembled WGS sequence"/>
</dbReference>
<dbReference type="PROSITE" id="PS51903">
    <property type="entry name" value="CLP_R"/>
    <property type="match status" value="1"/>
</dbReference>
<comment type="caution">
    <text evidence="3">The sequence shown here is derived from an EMBL/GenBank/DDBJ whole genome shotgun (WGS) entry which is preliminary data.</text>
</comment>
<name>A0ABP7CUD5_9MICC</name>
<accession>A0ABP7CUD5</accession>
<keyword evidence="4" id="KW-1185">Reference proteome</keyword>
<organism evidence="3 4">
    <name type="scientific">Arthrobacter ginkgonis</name>
    <dbReference type="NCBI Taxonomy" id="1630594"/>
    <lineage>
        <taxon>Bacteria</taxon>
        <taxon>Bacillati</taxon>
        <taxon>Actinomycetota</taxon>
        <taxon>Actinomycetes</taxon>
        <taxon>Micrococcales</taxon>
        <taxon>Micrococcaceae</taxon>
        <taxon>Arthrobacter</taxon>
    </lineage>
</organism>
<dbReference type="SUPFAM" id="SSF81923">
    <property type="entry name" value="Double Clp-N motif"/>
    <property type="match status" value="2"/>
</dbReference>
<evidence type="ECO:0000313" key="4">
    <source>
        <dbReference type="Proteomes" id="UP001500752"/>
    </source>
</evidence>
<protein>
    <submittedName>
        <fullName evidence="3">Clp protease N-terminal domain-containing protein</fullName>
    </submittedName>
</protein>
<dbReference type="InterPro" id="IPR036628">
    <property type="entry name" value="Clp_N_dom_sf"/>
</dbReference>
<keyword evidence="3" id="KW-0378">Hydrolase</keyword>
<dbReference type="GO" id="GO:0008233">
    <property type="term" value="F:peptidase activity"/>
    <property type="evidence" value="ECO:0007669"/>
    <property type="project" value="UniProtKB-KW"/>
</dbReference>
<evidence type="ECO:0000313" key="3">
    <source>
        <dbReference type="EMBL" id="GAA3696424.1"/>
    </source>
</evidence>
<evidence type="ECO:0000256" key="1">
    <source>
        <dbReference type="PROSITE-ProRule" id="PRU01251"/>
    </source>
</evidence>
<sequence>MFERFSKGTRSAVVTAVEEAQTLQSERVVAEHLLLGLLRQAGPDLTGVLSQAGITRELLVERLTATAKDRPLGTDDAEALRSIGIDLDAVNRSLETNFGPKALERAAEPKRRGWGGLVSGAGHIPFSPEAKKSLELSLREAIAHQDKTIQETHLALGILHASGSAMDIVGGRAPLDQLRIRIKALQQRAS</sequence>
<feature type="domain" description="Clp R" evidence="2">
    <location>
        <begin position="2"/>
        <end position="190"/>
    </location>
</feature>
<dbReference type="GO" id="GO:0006508">
    <property type="term" value="P:proteolysis"/>
    <property type="evidence" value="ECO:0007669"/>
    <property type="project" value="UniProtKB-KW"/>
</dbReference>
<keyword evidence="3" id="KW-0645">Protease</keyword>
<dbReference type="Gene3D" id="1.10.1780.10">
    <property type="entry name" value="Clp, N-terminal domain"/>
    <property type="match status" value="2"/>
</dbReference>
<reference evidence="4" key="1">
    <citation type="journal article" date="2019" name="Int. J. Syst. Evol. Microbiol.">
        <title>The Global Catalogue of Microorganisms (GCM) 10K type strain sequencing project: providing services to taxonomists for standard genome sequencing and annotation.</title>
        <authorList>
            <consortium name="The Broad Institute Genomics Platform"/>
            <consortium name="The Broad Institute Genome Sequencing Center for Infectious Disease"/>
            <person name="Wu L."/>
            <person name="Ma J."/>
        </authorList>
    </citation>
    <scope>NUCLEOTIDE SEQUENCE [LARGE SCALE GENOMIC DNA]</scope>
    <source>
        <strain evidence="4">JCM 30742</strain>
    </source>
</reference>
<gene>
    <name evidence="3" type="ORF">GCM10023081_36890</name>
</gene>
<keyword evidence="1" id="KW-0677">Repeat</keyword>
<dbReference type="InterPro" id="IPR004176">
    <property type="entry name" value="Clp_R_N"/>
</dbReference>
<dbReference type="EMBL" id="BAABEO010000024">
    <property type="protein sequence ID" value="GAA3696424.1"/>
    <property type="molecule type" value="Genomic_DNA"/>
</dbReference>
<dbReference type="Pfam" id="PF02861">
    <property type="entry name" value="Clp_N"/>
    <property type="match status" value="1"/>
</dbReference>
<proteinExistence type="predicted"/>
<evidence type="ECO:0000259" key="2">
    <source>
        <dbReference type="PROSITE" id="PS51903"/>
    </source>
</evidence>